<keyword evidence="2" id="KW-0812">Transmembrane</keyword>
<dbReference type="OMA" id="WGRIMER"/>
<feature type="domain" description="PGG" evidence="3">
    <location>
        <begin position="436"/>
        <end position="545"/>
    </location>
</feature>
<dbReference type="Gramene" id="mRNA:HanXRQr2_Chr01g0045211">
    <property type="protein sequence ID" value="mRNA:HanXRQr2_Chr01g0045211"/>
    <property type="gene ID" value="HanXRQr2_Chr01g0045211"/>
</dbReference>
<name>A0A251VUS8_HELAN</name>
<reference evidence="4 6" key="1">
    <citation type="journal article" date="2017" name="Nature">
        <title>The sunflower genome provides insights into oil metabolism, flowering and Asterid evolution.</title>
        <authorList>
            <person name="Badouin H."/>
            <person name="Gouzy J."/>
            <person name="Grassa C.J."/>
            <person name="Murat F."/>
            <person name="Staton S.E."/>
            <person name="Cottret L."/>
            <person name="Lelandais-Briere C."/>
            <person name="Owens G.L."/>
            <person name="Carrere S."/>
            <person name="Mayjonade B."/>
            <person name="Legrand L."/>
            <person name="Gill N."/>
            <person name="Kane N.C."/>
            <person name="Bowers J.E."/>
            <person name="Hubner S."/>
            <person name="Bellec A."/>
            <person name="Berard A."/>
            <person name="Berges H."/>
            <person name="Blanchet N."/>
            <person name="Boniface M.C."/>
            <person name="Brunel D."/>
            <person name="Catrice O."/>
            <person name="Chaidir N."/>
            <person name="Claudel C."/>
            <person name="Donnadieu C."/>
            <person name="Faraut T."/>
            <person name="Fievet G."/>
            <person name="Helmstetter N."/>
            <person name="King M."/>
            <person name="Knapp S.J."/>
            <person name="Lai Z."/>
            <person name="Le Paslier M.C."/>
            <person name="Lippi Y."/>
            <person name="Lorenzon L."/>
            <person name="Mandel J.R."/>
            <person name="Marage G."/>
            <person name="Marchand G."/>
            <person name="Marquand E."/>
            <person name="Bret-Mestries E."/>
            <person name="Morien E."/>
            <person name="Nambeesan S."/>
            <person name="Nguyen T."/>
            <person name="Pegot-Espagnet P."/>
            <person name="Pouilly N."/>
            <person name="Raftis F."/>
            <person name="Sallet E."/>
            <person name="Schiex T."/>
            <person name="Thomas J."/>
            <person name="Vandecasteele C."/>
            <person name="Vares D."/>
            <person name="Vear F."/>
            <person name="Vautrin S."/>
            <person name="Crespi M."/>
            <person name="Mangin B."/>
            <person name="Burke J.M."/>
            <person name="Salse J."/>
            <person name="Munos S."/>
            <person name="Vincourt P."/>
            <person name="Rieseberg L.H."/>
            <person name="Langlade N.B."/>
        </authorList>
    </citation>
    <scope>NUCLEOTIDE SEQUENCE [LARGE SCALE GENOMIC DNA]</scope>
    <source>
        <strain evidence="6">cv. SF193</strain>
        <tissue evidence="4">Leaves</tissue>
    </source>
</reference>
<evidence type="ECO:0000256" key="1">
    <source>
        <dbReference type="PROSITE-ProRule" id="PRU00023"/>
    </source>
</evidence>
<dbReference type="EMBL" id="CM007890">
    <property type="protein sequence ID" value="OTG38551.1"/>
    <property type="molecule type" value="Genomic_DNA"/>
</dbReference>
<dbReference type="SMART" id="SM00248">
    <property type="entry name" value="ANK"/>
    <property type="match status" value="5"/>
</dbReference>
<feature type="transmembrane region" description="Helical" evidence="2">
    <location>
        <begin position="559"/>
        <end position="580"/>
    </location>
</feature>
<dbReference type="Proteomes" id="UP000215914">
    <property type="component" value="Chromosome 1"/>
</dbReference>
<dbReference type="Pfam" id="PF12796">
    <property type="entry name" value="Ank_2"/>
    <property type="match status" value="1"/>
</dbReference>
<organism evidence="5 6">
    <name type="scientific">Helianthus annuus</name>
    <name type="common">Common sunflower</name>
    <dbReference type="NCBI Taxonomy" id="4232"/>
    <lineage>
        <taxon>Eukaryota</taxon>
        <taxon>Viridiplantae</taxon>
        <taxon>Streptophyta</taxon>
        <taxon>Embryophyta</taxon>
        <taxon>Tracheophyta</taxon>
        <taxon>Spermatophyta</taxon>
        <taxon>Magnoliopsida</taxon>
        <taxon>eudicotyledons</taxon>
        <taxon>Gunneridae</taxon>
        <taxon>Pentapetalae</taxon>
        <taxon>asterids</taxon>
        <taxon>campanulids</taxon>
        <taxon>Asterales</taxon>
        <taxon>Asteraceae</taxon>
        <taxon>Asteroideae</taxon>
        <taxon>Heliantheae alliance</taxon>
        <taxon>Heliantheae</taxon>
        <taxon>Helianthus</taxon>
    </lineage>
</organism>
<dbReference type="EMBL" id="MNCJ02000316">
    <property type="protein sequence ID" value="KAF5824082.1"/>
    <property type="molecule type" value="Genomic_DNA"/>
</dbReference>
<accession>A0A251VUS8</accession>
<dbReference type="AlphaFoldDB" id="A0A251VUS8"/>
<feature type="transmembrane region" description="Helical" evidence="2">
    <location>
        <begin position="445"/>
        <end position="463"/>
    </location>
</feature>
<gene>
    <name evidence="5" type="ORF">HannXRQ_Chr01g0030911</name>
    <name evidence="4" type="ORF">HanXRQr2_Chr01g0045211</name>
</gene>
<dbReference type="PROSITE" id="PS50297">
    <property type="entry name" value="ANK_REP_REGION"/>
    <property type="match status" value="1"/>
</dbReference>
<evidence type="ECO:0000313" key="4">
    <source>
        <dbReference type="EMBL" id="KAF5824082.1"/>
    </source>
</evidence>
<dbReference type="InterPro" id="IPR002110">
    <property type="entry name" value="Ankyrin_rpt"/>
</dbReference>
<reference evidence="5" key="2">
    <citation type="submission" date="2017-02" db="EMBL/GenBank/DDBJ databases">
        <title>Sunflower complete genome.</title>
        <authorList>
            <person name="Langlade N."/>
            <person name="Munos S."/>
        </authorList>
    </citation>
    <scope>NUCLEOTIDE SEQUENCE [LARGE SCALE GENOMIC DNA]</scope>
    <source>
        <tissue evidence="5">Leaves</tissue>
    </source>
</reference>
<dbReference type="OrthoDB" id="1713993at2759"/>
<keyword evidence="2" id="KW-1133">Transmembrane helix</keyword>
<dbReference type="PROSITE" id="PS50088">
    <property type="entry name" value="ANK_REPEAT"/>
    <property type="match status" value="1"/>
</dbReference>
<proteinExistence type="predicted"/>
<dbReference type="InParanoid" id="A0A251VUS8"/>
<protein>
    <submittedName>
        <fullName evidence="4">Ankyrin repeat-containing domain, PGG domain, ankyrin repeat-containing domain superfamily</fullName>
    </submittedName>
    <submittedName>
        <fullName evidence="5">Putative ankyrin repeat-containing domain, PGG domain protein</fullName>
    </submittedName>
</protein>
<dbReference type="GO" id="GO:0016020">
    <property type="term" value="C:membrane"/>
    <property type="evidence" value="ECO:0000318"/>
    <property type="project" value="GO_Central"/>
</dbReference>
<feature type="transmembrane region" description="Helical" evidence="2">
    <location>
        <begin position="483"/>
        <end position="507"/>
    </location>
</feature>
<evidence type="ECO:0000256" key="2">
    <source>
        <dbReference type="SAM" id="Phobius"/>
    </source>
</evidence>
<dbReference type="STRING" id="4232.A0A251VUS8"/>
<dbReference type="InterPro" id="IPR026961">
    <property type="entry name" value="PGG_dom"/>
</dbReference>
<dbReference type="SUPFAM" id="SSF48403">
    <property type="entry name" value="Ankyrin repeat"/>
    <property type="match status" value="1"/>
</dbReference>
<keyword evidence="1" id="KW-0040">ANK repeat</keyword>
<keyword evidence="2" id="KW-0472">Membrane</keyword>
<feature type="repeat" description="ANK" evidence="1">
    <location>
        <begin position="70"/>
        <end position="99"/>
    </location>
</feature>
<evidence type="ECO:0000313" key="5">
    <source>
        <dbReference type="EMBL" id="OTG38551.1"/>
    </source>
</evidence>
<evidence type="ECO:0000313" key="6">
    <source>
        <dbReference type="Proteomes" id="UP000215914"/>
    </source>
</evidence>
<keyword evidence="6" id="KW-1185">Reference proteome</keyword>
<dbReference type="Pfam" id="PF13962">
    <property type="entry name" value="PGG"/>
    <property type="match status" value="1"/>
</dbReference>
<dbReference type="PANTHER" id="PTHR24177:SF472">
    <property type="entry name" value="PGG DOMAIN-CONTAINING PROTEIN"/>
    <property type="match status" value="1"/>
</dbReference>
<feature type="transmembrane region" description="Helical" evidence="2">
    <location>
        <begin position="527"/>
        <end position="547"/>
    </location>
</feature>
<sequence>MATHTTVTVQLPQASTDNHPCVNLLYRGRREGYLDTIVPLYRASIEGNWEVAKDILQGDGELVKYRITENNETPLHVAAAAGHSTKFVGNLVNMMNDVDDFKLQNRDGNTAFCLAAISGNVSMAKIMIEKKKLELRLICGSDKMKPLYLAAFHGNHDMVNYLYGLFISNRQMGTLDWTNDDMDNVLLKCVQAGIFDVALRILEKNKELPQDKHAWNVLQVLARNPAAFHVRSWPIIRQITSTLALIGLVTRPESKATTLLKLLWGRIMERSKKVIDEILRGPMVVENNKETYPSQILFIAAEINNTKFLVELIREYPDLIWKRNDDGQTIFHISVSHRHHNIYSLLYDIGSIKDLITPITDHQGNNILHLVGQNPEKNAYEDWVAAPFQIQSEFLWYKEVEEIVPPPCREVRNAEGKTPEELFKESHKDLVIRGMQWINETINQSMVVAALVCTIGFTVVFSIPGGYDQNNGLPILLQDRHFIAFIVMDAISFILSTSSILTFLSIVLSRHQRNTELMLQKWVIGHLALLTSILAIVVAFGISFFILYRSAYKSTVPFIVYPSVIILVCLYVPVYFSLYTDAIKAIYSRRYLFRAKHMLYRKI</sequence>
<dbReference type="PANTHER" id="PTHR24177">
    <property type="entry name" value="CASKIN"/>
    <property type="match status" value="1"/>
</dbReference>
<dbReference type="InterPro" id="IPR036770">
    <property type="entry name" value="Ankyrin_rpt-contain_sf"/>
</dbReference>
<evidence type="ECO:0000259" key="3">
    <source>
        <dbReference type="Pfam" id="PF13962"/>
    </source>
</evidence>
<dbReference type="Gene3D" id="1.25.40.20">
    <property type="entry name" value="Ankyrin repeat-containing domain"/>
    <property type="match status" value="2"/>
</dbReference>
<reference evidence="4" key="3">
    <citation type="submission" date="2020-06" db="EMBL/GenBank/DDBJ databases">
        <title>Helianthus annuus Genome sequencing and assembly Release 2.</title>
        <authorList>
            <person name="Gouzy J."/>
            <person name="Langlade N."/>
            <person name="Munos S."/>
        </authorList>
    </citation>
    <scope>NUCLEOTIDE SEQUENCE</scope>
    <source>
        <tissue evidence="4">Leaves</tissue>
    </source>
</reference>